<sequence>MPPPCLACDSHSPDTFAEESSEVTFDSGAVFRIIESIATPVEEVLSHSGLTGAARERSRTSLLSVTTKLHATSKSPRPCILLDTYSRAALSTNTVRPSICLMATFEGTRMVSLPRILQFFCIAVYPTIPLDDAYIQQKRLPKWADIHLHSFPEWPPTEKCNEDCTHPCTDWHYNQWVFAWSFHTSRPLLGRWLVSQDGVTCTGAGDRVGVAFGDQAMAILQHICDRRRRMWMKLCREDKSGAFAREHEKEYRKWFKEHEAKQELRRRSSPSKTSSLISTPCRTHARSIFAETLFNQTIHENSESEVASVNMYKAHGPEIPVSKGKTATAIKQLQKKHSRSSGYSGRDVSRSPYPSAAQRVILPSTKSDASSRKSTAGSSMSSRPNKLLNNVRHRLSILKLQ</sequence>
<dbReference type="AlphaFoldDB" id="A0A1Y2I9Q0"/>
<evidence type="ECO:0000313" key="2">
    <source>
        <dbReference type="EMBL" id="OSC96641.1"/>
    </source>
</evidence>
<feature type="region of interest" description="Disordered" evidence="1">
    <location>
        <begin position="334"/>
        <end position="390"/>
    </location>
</feature>
<reference evidence="2 3" key="1">
    <citation type="journal article" date="2015" name="Biotechnol. Biofuels">
        <title>Enhanced degradation of softwood versus hardwood by the white-rot fungus Pycnoporus coccineus.</title>
        <authorList>
            <person name="Couturier M."/>
            <person name="Navarro D."/>
            <person name="Chevret D."/>
            <person name="Henrissat B."/>
            <person name="Piumi F."/>
            <person name="Ruiz-Duenas F.J."/>
            <person name="Martinez A.T."/>
            <person name="Grigoriev I.V."/>
            <person name="Riley R."/>
            <person name="Lipzen A."/>
            <person name="Berrin J.G."/>
            <person name="Master E.R."/>
            <person name="Rosso M.N."/>
        </authorList>
    </citation>
    <scope>NUCLEOTIDE SEQUENCE [LARGE SCALE GENOMIC DNA]</scope>
    <source>
        <strain evidence="2 3">BRFM310</strain>
    </source>
</reference>
<keyword evidence="3" id="KW-1185">Reference proteome</keyword>
<proteinExistence type="predicted"/>
<organism evidence="2 3">
    <name type="scientific">Trametes coccinea (strain BRFM310)</name>
    <name type="common">Pycnoporus coccineus</name>
    <dbReference type="NCBI Taxonomy" id="1353009"/>
    <lineage>
        <taxon>Eukaryota</taxon>
        <taxon>Fungi</taxon>
        <taxon>Dikarya</taxon>
        <taxon>Basidiomycota</taxon>
        <taxon>Agaricomycotina</taxon>
        <taxon>Agaricomycetes</taxon>
        <taxon>Polyporales</taxon>
        <taxon>Polyporaceae</taxon>
        <taxon>Trametes</taxon>
    </lineage>
</organism>
<name>A0A1Y2I9Q0_TRAC3</name>
<dbReference type="OrthoDB" id="2757939at2759"/>
<dbReference type="Proteomes" id="UP000193067">
    <property type="component" value="Unassembled WGS sequence"/>
</dbReference>
<evidence type="ECO:0000256" key="1">
    <source>
        <dbReference type="SAM" id="MobiDB-lite"/>
    </source>
</evidence>
<protein>
    <submittedName>
        <fullName evidence="2">Uncharacterized protein</fullName>
    </submittedName>
</protein>
<dbReference type="EMBL" id="KZ084172">
    <property type="protein sequence ID" value="OSC96641.1"/>
    <property type="molecule type" value="Genomic_DNA"/>
</dbReference>
<accession>A0A1Y2I9Q0</accession>
<evidence type="ECO:0000313" key="3">
    <source>
        <dbReference type="Proteomes" id="UP000193067"/>
    </source>
</evidence>
<gene>
    <name evidence="2" type="ORF">PYCCODRAFT_1462350</name>
</gene>
<feature type="compositionally biased region" description="Polar residues" evidence="1">
    <location>
        <begin position="364"/>
        <end position="388"/>
    </location>
</feature>